<dbReference type="Proteomes" id="UP000092498">
    <property type="component" value="Chromosome"/>
</dbReference>
<dbReference type="STRING" id="1759059.ATE48_08630"/>
<dbReference type="KEGG" id="cbot:ATE48_08630"/>
<dbReference type="InterPro" id="IPR029056">
    <property type="entry name" value="Ribokinase-like"/>
</dbReference>
<dbReference type="NCBIfam" id="TIGR00687">
    <property type="entry name" value="pyridox_kin"/>
    <property type="match status" value="1"/>
</dbReference>
<dbReference type="PANTHER" id="PTHR10534:SF2">
    <property type="entry name" value="PYRIDOXAL KINASE"/>
    <property type="match status" value="1"/>
</dbReference>
<dbReference type="GO" id="GO:0005524">
    <property type="term" value="F:ATP binding"/>
    <property type="evidence" value="ECO:0007669"/>
    <property type="project" value="UniProtKB-KW"/>
</dbReference>
<name>A0A1B1AHG3_9PROT</name>
<dbReference type="Pfam" id="PF08543">
    <property type="entry name" value="Phos_pyr_kin"/>
    <property type="match status" value="1"/>
</dbReference>
<organism evidence="7 8">
    <name type="scientific">Candidatus Viadribacter manganicus</name>
    <dbReference type="NCBI Taxonomy" id="1759059"/>
    <lineage>
        <taxon>Bacteria</taxon>
        <taxon>Pseudomonadati</taxon>
        <taxon>Pseudomonadota</taxon>
        <taxon>Alphaproteobacteria</taxon>
        <taxon>Hyphomonadales</taxon>
        <taxon>Hyphomonadaceae</taxon>
        <taxon>Candidatus Viadribacter</taxon>
    </lineage>
</organism>
<dbReference type="EMBL" id="CP013244">
    <property type="protein sequence ID" value="ANP45980.1"/>
    <property type="molecule type" value="Genomic_DNA"/>
</dbReference>
<keyword evidence="3" id="KW-0547">Nucleotide-binding</keyword>
<protein>
    <recommendedName>
        <fullName evidence="1">pyridoxal kinase</fullName>
        <ecNumber evidence="1">2.7.1.35</ecNumber>
    </recommendedName>
</protein>
<evidence type="ECO:0000256" key="5">
    <source>
        <dbReference type="ARBA" id="ARBA00022840"/>
    </source>
</evidence>
<sequence>MKTILSIQSQVVGARVGNSVAAFAMERLGVRVLQAPTVLLGRRPDHGAPGGGPIPTETLAALLEGLAADGVFAEIDAVLTGYLGHAEHVGVIVDVVDRIKRANPKAIFVCDPVLGDEGKLFVNQAIADAVLDGLWRHADWLTPNSFELGLITSRTIDGLNAARDAAKRIGKPVLCSSIRTALGLGNLLAQPTGDWFCETARLPRAPKGTGDLLSALFVGRRIRGDAPAIALEGATGAVYDVIVRSLAADSEDLLLPEAQAVLDEPVTWPRARPLEVAL</sequence>
<evidence type="ECO:0000313" key="8">
    <source>
        <dbReference type="Proteomes" id="UP000092498"/>
    </source>
</evidence>
<dbReference type="InParanoid" id="A0A1B1AHG3"/>
<dbReference type="Gene3D" id="3.40.1190.20">
    <property type="match status" value="1"/>
</dbReference>
<accession>A0A1B1AHG3</accession>
<gene>
    <name evidence="7" type="ORF">ATE48_08630</name>
</gene>
<evidence type="ECO:0000256" key="3">
    <source>
        <dbReference type="ARBA" id="ARBA00022741"/>
    </source>
</evidence>
<proteinExistence type="predicted"/>
<feature type="domain" description="Pyridoxamine kinase/Phosphomethylpyrimidine kinase" evidence="6">
    <location>
        <begin position="46"/>
        <end position="248"/>
    </location>
</feature>
<dbReference type="EC" id="2.7.1.35" evidence="1"/>
<keyword evidence="4" id="KW-0418">Kinase</keyword>
<dbReference type="FunCoup" id="A0A1B1AHG3">
    <property type="interactions" value="422"/>
</dbReference>
<dbReference type="InterPro" id="IPR013749">
    <property type="entry name" value="PM/HMP-P_kinase-1"/>
</dbReference>
<keyword evidence="5" id="KW-0067">ATP-binding</keyword>
<dbReference type="PANTHER" id="PTHR10534">
    <property type="entry name" value="PYRIDOXAL KINASE"/>
    <property type="match status" value="1"/>
</dbReference>
<evidence type="ECO:0000256" key="1">
    <source>
        <dbReference type="ARBA" id="ARBA00012104"/>
    </source>
</evidence>
<evidence type="ECO:0000313" key="7">
    <source>
        <dbReference type="EMBL" id="ANP45980.1"/>
    </source>
</evidence>
<evidence type="ECO:0000256" key="4">
    <source>
        <dbReference type="ARBA" id="ARBA00022777"/>
    </source>
</evidence>
<dbReference type="RefSeq" id="WP_066770191.1">
    <property type="nucleotide sequence ID" value="NZ_CP013244.1"/>
</dbReference>
<keyword evidence="2" id="KW-0808">Transferase</keyword>
<dbReference type="GO" id="GO:0008478">
    <property type="term" value="F:pyridoxal kinase activity"/>
    <property type="evidence" value="ECO:0007669"/>
    <property type="project" value="UniProtKB-EC"/>
</dbReference>
<dbReference type="InterPro" id="IPR004625">
    <property type="entry name" value="PyrdxlKinase"/>
</dbReference>
<evidence type="ECO:0000256" key="2">
    <source>
        <dbReference type="ARBA" id="ARBA00022679"/>
    </source>
</evidence>
<keyword evidence="8" id="KW-1185">Reference proteome</keyword>
<dbReference type="GO" id="GO:0005829">
    <property type="term" value="C:cytosol"/>
    <property type="evidence" value="ECO:0007669"/>
    <property type="project" value="TreeGrafter"/>
</dbReference>
<dbReference type="GO" id="GO:0009443">
    <property type="term" value="P:pyridoxal 5'-phosphate salvage"/>
    <property type="evidence" value="ECO:0007669"/>
    <property type="project" value="InterPro"/>
</dbReference>
<dbReference type="SUPFAM" id="SSF53613">
    <property type="entry name" value="Ribokinase-like"/>
    <property type="match status" value="1"/>
</dbReference>
<dbReference type="CDD" id="cd01173">
    <property type="entry name" value="pyridoxal_pyridoxamine_kinase"/>
    <property type="match status" value="1"/>
</dbReference>
<evidence type="ECO:0000259" key="6">
    <source>
        <dbReference type="Pfam" id="PF08543"/>
    </source>
</evidence>
<dbReference type="AlphaFoldDB" id="A0A1B1AHG3"/>
<reference evidence="7 8" key="1">
    <citation type="submission" date="2015-11" db="EMBL/GenBank/DDBJ databases">
        <title>Whole-Genome Sequence of Candidatus Oderbacter manganicum from the National Park Lower Oder Valley, Germany.</title>
        <authorList>
            <person name="Braun B."/>
            <person name="Liere K."/>
            <person name="Szewzyk U."/>
        </authorList>
    </citation>
    <scope>NUCLEOTIDE SEQUENCE [LARGE SCALE GENOMIC DNA]</scope>
    <source>
        <strain evidence="7 8">OTSz_A_272</strain>
    </source>
</reference>